<dbReference type="InterPro" id="IPR043128">
    <property type="entry name" value="Rev_trsase/Diguanyl_cyclase"/>
</dbReference>
<dbReference type="PANTHER" id="PTHR45138">
    <property type="entry name" value="REGULATORY COMPONENTS OF SENSORY TRANSDUCTION SYSTEM"/>
    <property type="match status" value="1"/>
</dbReference>
<organism evidence="5 6">
    <name type="scientific">Duganella guangzhouensis</name>
    <dbReference type="NCBI Taxonomy" id="2666084"/>
    <lineage>
        <taxon>Bacteria</taxon>
        <taxon>Pseudomonadati</taxon>
        <taxon>Pseudomonadota</taxon>
        <taxon>Betaproteobacteria</taxon>
        <taxon>Burkholderiales</taxon>
        <taxon>Oxalobacteraceae</taxon>
        <taxon>Telluria group</taxon>
        <taxon>Duganella</taxon>
    </lineage>
</organism>
<comment type="caution">
    <text evidence="5">The sequence shown here is derived from an EMBL/GenBank/DDBJ whole genome shotgun (WGS) entry which is preliminary data.</text>
</comment>
<dbReference type="PANTHER" id="PTHR45138:SF9">
    <property type="entry name" value="DIGUANYLATE CYCLASE DGCM-RELATED"/>
    <property type="match status" value="1"/>
</dbReference>
<evidence type="ECO:0000259" key="4">
    <source>
        <dbReference type="PROSITE" id="PS50887"/>
    </source>
</evidence>
<feature type="transmembrane region" description="Helical" evidence="3">
    <location>
        <begin position="40"/>
        <end position="60"/>
    </location>
</feature>
<protein>
    <recommendedName>
        <fullName evidence="1">diguanylate cyclase</fullName>
        <ecNumber evidence="1">2.7.7.65</ecNumber>
    </recommendedName>
</protein>
<dbReference type="EC" id="2.7.7.65" evidence="1"/>
<dbReference type="SUPFAM" id="SSF55073">
    <property type="entry name" value="Nucleotide cyclase"/>
    <property type="match status" value="1"/>
</dbReference>
<dbReference type="Proteomes" id="UP000433309">
    <property type="component" value="Unassembled WGS sequence"/>
</dbReference>
<comment type="catalytic activity">
    <reaction evidence="2">
        <text>2 GTP = 3',3'-c-di-GMP + 2 diphosphate</text>
        <dbReference type="Rhea" id="RHEA:24898"/>
        <dbReference type="ChEBI" id="CHEBI:33019"/>
        <dbReference type="ChEBI" id="CHEBI:37565"/>
        <dbReference type="ChEBI" id="CHEBI:58805"/>
        <dbReference type="EC" id="2.7.7.65"/>
    </reaction>
</comment>
<sequence>MHLDVASLLIAVTLTLLTAAATLLAVMGKVDLPARRAQTGIVLQALGWVLLMTSGLVVPGALADRVLSTLSMASIAAGLGCSAVAFDLWCGRPPAARMPALLAVVMTLGYSIGFGDYAFRVGWANGLLSVQLALVVIALCRPMPHPVGRWRWLLVTSLLVQTAVTASRGVLGAFFTELFPNFFAPHPANELFALATIVTVVMGLVGILLAHREEVARELERLAHTDGITGVLNRRAWMTHAELLAADAHRQDKPLCLLLLDLDHFKQINDTYGHETGDRALKLFADGMQAVGLEHNLVCRYGGEEFCVLKHDVGLAAMRAYDQRLRAWLAEAGPRQLGVSLGYSGGIALLLDGADTVDAMLRRADALLYSAKMLGRNRTLDEETLAVGVEIK</sequence>
<dbReference type="RefSeq" id="WP_154375681.1">
    <property type="nucleotide sequence ID" value="NZ_WKJK01000004.1"/>
</dbReference>
<feature type="transmembrane region" description="Helical" evidence="3">
    <location>
        <begin position="152"/>
        <end position="171"/>
    </location>
</feature>
<dbReference type="Gene3D" id="3.30.70.270">
    <property type="match status" value="1"/>
</dbReference>
<keyword evidence="3" id="KW-1133">Transmembrane helix</keyword>
<feature type="transmembrane region" description="Helical" evidence="3">
    <location>
        <begin position="66"/>
        <end position="86"/>
    </location>
</feature>
<dbReference type="GO" id="GO:0043709">
    <property type="term" value="P:cell adhesion involved in single-species biofilm formation"/>
    <property type="evidence" value="ECO:0007669"/>
    <property type="project" value="TreeGrafter"/>
</dbReference>
<dbReference type="FunFam" id="3.30.70.270:FF:000001">
    <property type="entry name" value="Diguanylate cyclase domain protein"/>
    <property type="match status" value="1"/>
</dbReference>
<dbReference type="GO" id="GO:0052621">
    <property type="term" value="F:diguanylate cyclase activity"/>
    <property type="evidence" value="ECO:0007669"/>
    <property type="project" value="UniProtKB-EC"/>
</dbReference>
<keyword evidence="6" id="KW-1185">Reference proteome</keyword>
<dbReference type="InterPro" id="IPR050469">
    <property type="entry name" value="Diguanylate_Cyclase"/>
</dbReference>
<feature type="transmembrane region" description="Helical" evidence="3">
    <location>
        <begin position="6"/>
        <end position="28"/>
    </location>
</feature>
<evidence type="ECO:0000313" key="6">
    <source>
        <dbReference type="Proteomes" id="UP000433309"/>
    </source>
</evidence>
<feature type="transmembrane region" description="Helical" evidence="3">
    <location>
        <begin position="98"/>
        <end position="115"/>
    </location>
</feature>
<reference evidence="5 6" key="1">
    <citation type="submission" date="2019-11" db="EMBL/GenBank/DDBJ databases">
        <title>Novel species isolated from a subtropical stream in China.</title>
        <authorList>
            <person name="Lu H."/>
        </authorList>
    </citation>
    <scope>NUCLEOTIDE SEQUENCE [LARGE SCALE GENOMIC DNA]</scope>
    <source>
        <strain evidence="5 6">FT80W</strain>
    </source>
</reference>
<feature type="transmembrane region" description="Helical" evidence="3">
    <location>
        <begin position="121"/>
        <end position="140"/>
    </location>
</feature>
<dbReference type="Pfam" id="PF00990">
    <property type="entry name" value="GGDEF"/>
    <property type="match status" value="1"/>
</dbReference>
<evidence type="ECO:0000313" key="5">
    <source>
        <dbReference type="EMBL" id="MRW90346.1"/>
    </source>
</evidence>
<dbReference type="EMBL" id="WKJK01000004">
    <property type="protein sequence ID" value="MRW90346.1"/>
    <property type="molecule type" value="Genomic_DNA"/>
</dbReference>
<accession>A0A6I2L1H6</accession>
<dbReference type="AlphaFoldDB" id="A0A6I2L1H6"/>
<dbReference type="PROSITE" id="PS50887">
    <property type="entry name" value="GGDEF"/>
    <property type="match status" value="1"/>
</dbReference>
<keyword evidence="3" id="KW-0812">Transmembrane</keyword>
<keyword evidence="3" id="KW-0472">Membrane</keyword>
<evidence type="ECO:0000256" key="1">
    <source>
        <dbReference type="ARBA" id="ARBA00012528"/>
    </source>
</evidence>
<feature type="domain" description="GGDEF" evidence="4">
    <location>
        <begin position="253"/>
        <end position="384"/>
    </location>
</feature>
<dbReference type="CDD" id="cd01949">
    <property type="entry name" value="GGDEF"/>
    <property type="match status" value="1"/>
</dbReference>
<dbReference type="InterPro" id="IPR000160">
    <property type="entry name" value="GGDEF_dom"/>
</dbReference>
<name>A0A6I2L1H6_9BURK</name>
<evidence type="ECO:0000256" key="2">
    <source>
        <dbReference type="ARBA" id="ARBA00034247"/>
    </source>
</evidence>
<feature type="transmembrane region" description="Helical" evidence="3">
    <location>
        <begin position="191"/>
        <end position="211"/>
    </location>
</feature>
<evidence type="ECO:0000256" key="3">
    <source>
        <dbReference type="SAM" id="Phobius"/>
    </source>
</evidence>
<dbReference type="GO" id="GO:1902201">
    <property type="term" value="P:negative regulation of bacterial-type flagellum-dependent cell motility"/>
    <property type="evidence" value="ECO:0007669"/>
    <property type="project" value="TreeGrafter"/>
</dbReference>
<dbReference type="NCBIfam" id="TIGR00254">
    <property type="entry name" value="GGDEF"/>
    <property type="match status" value="1"/>
</dbReference>
<gene>
    <name evidence="5" type="ORF">GJ699_10145</name>
</gene>
<proteinExistence type="predicted"/>
<dbReference type="GO" id="GO:0005886">
    <property type="term" value="C:plasma membrane"/>
    <property type="evidence" value="ECO:0007669"/>
    <property type="project" value="TreeGrafter"/>
</dbReference>
<dbReference type="SMART" id="SM00267">
    <property type="entry name" value="GGDEF"/>
    <property type="match status" value="1"/>
</dbReference>
<dbReference type="InterPro" id="IPR029787">
    <property type="entry name" value="Nucleotide_cyclase"/>
</dbReference>